<dbReference type="EC" id="4.1.1.5" evidence="4 9"/>
<evidence type="ECO:0000256" key="5">
    <source>
        <dbReference type="ARBA" id="ARBA00020164"/>
    </source>
</evidence>
<evidence type="ECO:0000256" key="6">
    <source>
        <dbReference type="ARBA" id="ARBA00022793"/>
    </source>
</evidence>
<evidence type="ECO:0000256" key="7">
    <source>
        <dbReference type="ARBA" id="ARBA00023061"/>
    </source>
</evidence>
<dbReference type="PANTHER" id="PTHR35524:SF1">
    <property type="entry name" value="ALPHA-ACETOLACTATE DECARBOXYLASE"/>
    <property type="match status" value="1"/>
</dbReference>
<sequence length="271" mass="30549">MKHTLYLVLIIGILVGLGACVQNQKEPTNIALPATEGAGAAQSDVLYHYSIWKAFVNKIFASALTAKELKTKGDLALGSYDDLDGELIMLNGILFRASENGQVNTVEDHTPIAYATAAFFETDQSFALPKINNYKQLREAIKAQMISKNIFYAFKIKGHFSKMKCGKLHKQGQPFTEGEDVLIQKRPVFVRENFKGTMVGFFCPDFVENVNVANYHLHVVSEDRAFAGHVMEVEAENLIVEMDYMYDYQLVLPRSEEFLQGNFEKELQCQK</sequence>
<evidence type="ECO:0000256" key="8">
    <source>
        <dbReference type="ARBA" id="ARBA00023239"/>
    </source>
</evidence>
<comment type="catalytic activity">
    <reaction evidence="1 9">
        <text>(2S)-2-acetolactate + H(+) = (R)-acetoin + CO2</text>
        <dbReference type="Rhea" id="RHEA:21580"/>
        <dbReference type="ChEBI" id="CHEBI:15378"/>
        <dbReference type="ChEBI" id="CHEBI:15686"/>
        <dbReference type="ChEBI" id="CHEBI:16526"/>
        <dbReference type="ChEBI" id="CHEBI:58476"/>
        <dbReference type="EC" id="4.1.1.5"/>
    </reaction>
</comment>
<gene>
    <name evidence="10" type="ORF">N7E81_17055</name>
</gene>
<evidence type="ECO:0000256" key="1">
    <source>
        <dbReference type="ARBA" id="ARBA00001784"/>
    </source>
</evidence>
<reference evidence="10" key="1">
    <citation type="submission" date="2022-10" db="EMBL/GenBank/DDBJ databases">
        <title>Comparative genomics and taxonomic characterization of three novel marine species of genus Reichenbachiella exhibiting antioxidant and polysaccharide degradation activities.</title>
        <authorList>
            <person name="Muhammad N."/>
            <person name="Lee Y.-J."/>
            <person name="Ko J."/>
            <person name="Kim S.-G."/>
        </authorList>
    </citation>
    <scope>NUCLEOTIDE SEQUENCE</scope>
    <source>
        <strain evidence="10">Wsw4-B4</strain>
    </source>
</reference>
<dbReference type="InterPro" id="IPR005128">
    <property type="entry name" value="Acetolactate_a_deCO2ase"/>
</dbReference>
<dbReference type="SUPFAM" id="SSF117856">
    <property type="entry name" value="AF0104/ALDC/Ptd012-like"/>
    <property type="match status" value="1"/>
</dbReference>
<dbReference type="CDD" id="cd17299">
    <property type="entry name" value="acetolactate_decarboxylase"/>
    <property type="match status" value="1"/>
</dbReference>
<organism evidence="10 11">
    <name type="scientific">Reichenbachiella carrageenanivorans</name>
    <dbReference type="NCBI Taxonomy" id="2979869"/>
    <lineage>
        <taxon>Bacteria</taxon>
        <taxon>Pseudomonadati</taxon>
        <taxon>Bacteroidota</taxon>
        <taxon>Cytophagia</taxon>
        <taxon>Cytophagales</taxon>
        <taxon>Reichenbachiellaceae</taxon>
        <taxon>Reichenbachiella</taxon>
    </lineage>
</organism>
<evidence type="ECO:0000313" key="11">
    <source>
        <dbReference type="Proteomes" id="UP001062165"/>
    </source>
</evidence>
<dbReference type="PIRSF" id="PIRSF001332">
    <property type="entry name" value="Acetolac_decarb"/>
    <property type="match status" value="1"/>
</dbReference>
<dbReference type="Pfam" id="PF03306">
    <property type="entry name" value="AAL_decarboxy"/>
    <property type="match status" value="1"/>
</dbReference>
<evidence type="ECO:0000313" key="10">
    <source>
        <dbReference type="EMBL" id="UXX79065.1"/>
    </source>
</evidence>
<comment type="pathway">
    <text evidence="2 9">Polyol metabolism; (R,R)-butane-2,3-diol biosynthesis; (R,R)-butane-2,3-diol from pyruvate: step 2/3.</text>
</comment>
<proteinExistence type="inferred from homology"/>
<keyword evidence="11" id="KW-1185">Reference proteome</keyword>
<dbReference type="Gene3D" id="3.30.1330.80">
    <property type="entry name" value="Hypothetical protein, similar to alpha- acetolactate decarboxylase, domain 2"/>
    <property type="match status" value="2"/>
</dbReference>
<dbReference type="PANTHER" id="PTHR35524">
    <property type="entry name" value="ALPHA-ACETOLACTATE DECARBOXYLASE"/>
    <property type="match status" value="1"/>
</dbReference>
<dbReference type="PROSITE" id="PS51257">
    <property type="entry name" value="PROKAR_LIPOPROTEIN"/>
    <property type="match status" value="1"/>
</dbReference>
<evidence type="ECO:0000256" key="3">
    <source>
        <dbReference type="ARBA" id="ARBA00007106"/>
    </source>
</evidence>
<evidence type="ECO:0000256" key="9">
    <source>
        <dbReference type="PIRNR" id="PIRNR001332"/>
    </source>
</evidence>
<protein>
    <recommendedName>
        <fullName evidence="5 9">Alpha-acetolactate decarboxylase</fullName>
        <ecNumber evidence="4 9">4.1.1.5</ecNumber>
    </recommendedName>
</protein>
<dbReference type="EMBL" id="CP106735">
    <property type="protein sequence ID" value="UXX79065.1"/>
    <property type="molecule type" value="Genomic_DNA"/>
</dbReference>
<keyword evidence="6 9" id="KW-0210">Decarboxylase</keyword>
<accession>A0ABY6D0A7</accession>
<evidence type="ECO:0000256" key="2">
    <source>
        <dbReference type="ARBA" id="ARBA00005170"/>
    </source>
</evidence>
<keyword evidence="8 9" id="KW-0456">Lyase</keyword>
<dbReference type="Proteomes" id="UP001062165">
    <property type="component" value="Chromosome"/>
</dbReference>
<dbReference type="RefSeq" id="WP_263050808.1">
    <property type="nucleotide sequence ID" value="NZ_CP106735.1"/>
</dbReference>
<name>A0ABY6D0A7_9BACT</name>
<keyword evidence="7 9" id="KW-0005">Acetoin biosynthesis</keyword>
<comment type="similarity">
    <text evidence="3 9">Belongs to the alpha-acetolactate decarboxylase family.</text>
</comment>
<evidence type="ECO:0000256" key="4">
    <source>
        <dbReference type="ARBA" id="ARBA00013204"/>
    </source>
</evidence>